<sequence>MFVGFRRRWCFLWLRDQFAVGMLTTQASESCNAQVRLLLKMIWTCFSFTLAICWLKKDARRLSQTTMGTIGSL</sequence>
<reference evidence="1" key="1">
    <citation type="submission" date="2022-08" db="EMBL/GenBank/DDBJ databases">
        <authorList>
            <person name="Gutierrez-Valencia J."/>
        </authorList>
    </citation>
    <scope>NUCLEOTIDE SEQUENCE</scope>
</reference>
<dbReference type="Proteomes" id="UP001154282">
    <property type="component" value="Unassembled WGS sequence"/>
</dbReference>
<dbReference type="AlphaFoldDB" id="A0AAV0PUE1"/>
<proteinExistence type="predicted"/>
<accession>A0AAV0PUE1</accession>
<organism evidence="1 2">
    <name type="scientific">Linum tenue</name>
    <dbReference type="NCBI Taxonomy" id="586396"/>
    <lineage>
        <taxon>Eukaryota</taxon>
        <taxon>Viridiplantae</taxon>
        <taxon>Streptophyta</taxon>
        <taxon>Embryophyta</taxon>
        <taxon>Tracheophyta</taxon>
        <taxon>Spermatophyta</taxon>
        <taxon>Magnoliopsida</taxon>
        <taxon>eudicotyledons</taxon>
        <taxon>Gunneridae</taxon>
        <taxon>Pentapetalae</taxon>
        <taxon>rosids</taxon>
        <taxon>fabids</taxon>
        <taxon>Malpighiales</taxon>
        <taxon>Linaceae</taxon>
        <taxon>Linum</taxon>
    </lineage>
</organism>
<keyword evidence="2" id="KW-1185">Reference proteome</keyword>
<protein>
    <submittedName>
        <fullName evidence="1">Uncharacterized protein</fullName>
    </submittedName>
</protein>
<dbReference type="EMBL" id="CAMGYJ010000009">
    <property type="protein sequence ID" value="CAI0474379.1"/>
    <property type="molecule type" value="Genomic_DNA"/>
</dbReference>
<name>A0AAV0PUE1_9ROSI</name>
<gene>
    <name evidence="1" type="ORF">LITE_LOCUS40012</name>
</gene>
<evidence type="ECO:0000313" key="2">
    <source>
        <dbReference type="Proteomes" id="UP001154282"/>
    </source>
</evidence>
<evidence type="ECO:0000313" key="1">
    <source>
        <dbReference type="EMBL" id="CAI0474379.1"/>
    </source>
</evidence>
<comment type="caution">
    <text evidence="1">The sequence shown here is derived from an EMBL/GenBank/DDBJ whole genome shotgun (WGS) entry which is preliminary data.</text>
</comment>